<gene>
    <name evidence="1" type="ORF">I4F81_006038</name>
</gene>
<keyword evidence="2" id="KW-1185">Reference proteome</keyword>
<name>A0ACC3C058_PYRYE</name>
<protein>
    <submittedName>
        <fullName evidence="1">Uncharacterized protein</fullName>
    </submittedName>
</protein>
<dbReference type="Proteomes" id="UP000798662">
    <property type="component" value="Chromosome 2"/>
</dbReference>
<sequence length="860" mass="91909">MRRRCPFLGAPPAGVFAAWRRCATAPARHVRGCHEAFSCLLNFWYRDYVTSVAEECERTLCDSMYRPPIPSFAWSRRSRVDRTAGGPPPTCLFSELTGTSVRNDDAAGGPYVLRGQLLLLVRDHEFVSDGLGTFIKGYMTGPTGAIWGLAIACSYVFLALFGGSRDFLRSREPTSDVRVPLFLRVLPRFSSFAHAHFVCLNGHQGDDAVAVLEDHLPACWTSDTSPLEYYAPHSGSSTARFILSTHPGWLHEAVAHQVLGCAHRLPALVHVVYSAGVSYERMDSGAEIRRLEWMWSSATARAPLDTLVINPAACPTICFRVHCLRTGLGAASERFASLLLFGLRALVPGVTPLQHGYWWARSCMYNGAFDAFEWWTRVSPEAARPTMEVPDASALVGSEAVHEAAASAPATVVSSPSGEAAADVLASVGTSATRDTASGVSGSVGPVTTHNDAAHPFAAADSSTAGRSEGNEPGAVGASATHDTDTSEPVTAGPSATDDAADPLRRLWRSSPHYSQPLRDDWGSNDTLLPPVWHKLVADPGGLTSAAAFGLQAWMVVADLGIDDLGDLYLMLGLPSQIGERHLLDWGDGVGASSVLGGGGAGAATAQNLEEVLQRRLAAAVSIARLVPGRDVSALPSSAVDEETTRDWPRVLPAPPQTVPLAAGADQALLDALRRFVPCAELPQALHNVYKPLVGGDAGDDYNHQSLLDVWHERWRGVLAEACELYSVGDVARDAVLDVPLRGFYPAMRVALDALSGHWEPLAAADLSQRGYVVPGWPAPILPRLHAVAACLKLCMWHPTRAHPIGLMASVLLSQTEAEGARFRELLRLDVNAAAAGGGALGGRHRLGVGALDRLRHHAR</sequence>
<accession>A0ACC3C058</accession>
<evidence type="ECO:0000313" key="1">
    <source>
        <dbReference type="EMBL" id="KAK1863483.1"/>
    </source>
</evidence>
<reference evidence="1" key="1">
    <citation type="submission" date="2019-11" db="EMBL/GenBank/DDBJ databases">
        <title>Nori genome reveals adaptations in red seaweeds to the harsh intertidal environment.</title>
        <authorList>
            <person name="Wang D."/>
            <person name="Mao Y."/>
        </authorList>
    </citation>
    <scope>NUCLEOTIDE SEQUENCE</scope>
    <source>
        <tissue evidence="1">Gametophyte</tissue>
    </source>
</reference>
<evidence type="ECO:0000313" key="2">
    <source>
        <dbReference type="Proteomes" id="UP000798662"/>
    </source>
</evidence>
<comment type="caution">
    <text evidence="1">The sequence shown here is derived from an EMBL/GenBank/DDBJ whole genome shotgun (WGS) entry which is preliminary data.</text>
</comment>
<organism evidence="1 2">
    <name type="scientific">Pyropia yezoensis</name>
    <name type="common">Susabi-nori</name>
    <name type="synonym">Porphyra yezoensis</name>
    <dbReference type="NCBI Taxonomy" id="2788"/>
    <lineage>
        <taxon>Eukaryota</taxon>
        <taxon>Rhodophyta</taxon>
        <taxon>Bangiophyceae</taxon>
        <taxon>Bangiales</taxon>
        <taxon>Bangiaceae</taxon>
        <taxon>Pyropia</taxon>
    </lineage>
</organism>
<proteinExistence type="predicted"/>
<dbReference type="EMBL" id="CM020619">
    <property type="protein sequence ID" value="KAK1863483.1"/>
    <property type="molecule type" value="Genomic_DNA"/>
</dbReference>